<feature type="compositionally biased region" description="Basic and acidic residues" evidence="1">
    <location>
        <begin position="90"/>
        <end position="99"/>
    </location>
</feature>
<feature type="region of interest" description="Disordered" evidence="1">
    <location>
        <begin position="460"/>
        <end position="481"/>
    </location>
</feature>
<dbReference type="Gene3D" id="2.120.10.70">
    <property type="entry name" value="Fucose-specific lectin"/>
    <property type="match status" value="2"/>
</dbReference>
<dbReference type="Proteomes" id="UP000325081">
    <property type="component" value="Unassembled WGS sequence"/>
</dbReference>
<feature type="chain" id="PRO_5022796008" evidence="2">
    <location>
        <begin position="29"/>
        <end position="921"/>
    </location>
</feature>
<evidence type="ECO:0000256" key="1">
    <source>
        <dbReference type="SAM" id="MobiDB-lite"/>
    </source>
</evidence>
<keyword evidence="4" id="KW-1185">Reference proteome</keyword>
<proteinExistence type="predicted"/>
<dbReference type="PANTHER" id="PTHR36893">
    <property type="entry name" value="OS01G0275950 PROTEIN"/>
    <property type="match status" value="1"/>
</dbReference>
<dbReference type="OrthoDB" id="66678at2759"/>
<dbReference type="EMBL" id="BKCP01006071">
    <property type="protein sequence ID" value="GER41075.1"/>
    <property type="molecule type" value="Genomic_DNA"/>
</dbReference>
<reference evidence="4" key="1">
    <citation type="journal article" date="2019" name="Curr. Biol.">
        <title>Genome Sequence of Striga asiatica Provides Insight into the Evolution of Plant Parasitism.</title>
        <authorList>
            <person name="Yoshida S."/>
            <person name="Kim S."/>
            <person name="Wafula E.K."/>
            <person name="Tanskanen J."/>
            <person name="Kim Y.M."/>
            <person name="Honaas L."/>
            <person name="Yang Z."/>
            <person name="Spallek T."/>
            <person name="Conn C.E."/>
            <person name="Ichihashi Y."/>
            <person name="Cheong K."/>
            <person name="Cui S."/>
            <person name="Der J.P."/>
            <person name="Gundlach H."/>
            <person name="Jiao Y."/>
            <person name="Hori C."/>
            <person name="Ishida J.K."/>
            <person name="Kasahara H."/>
            <person name="Kiba T."/>
            <person name="Kim M.S."/>
            <person name="Koo N."/>
            <person name="Laohavisit A."/>
            <person name="Lee Y.H."/>
            <person name="Lumba S."/>
            <person name="McCourt P."/>
            <person name="Mortimer J.C."/>
            <person name="Mutuku J.M."/>
            <person name="Nomura T."/>
            <person name="Sasaki-Sekimoto Y."/>
            <person name="Seto Y."/>
            <person name="Wang Y."/>
            <person name="Wakatake T."/>
            <person name="Sakakibara H."/>
            <person name="Demura T."/>
            <person name="Yamaguchi S."/>
            <person name="Yoneyama K."/>
            <person name="Manabe R.I."/>
            <person name="Nelson D.C."/>
            <person name="Schulman A.H."/>
            <person name="Timko M.P."/>
            <person name="dePamphilis C.W."/>
            <person name="Choi D."/>
            <person name="Shirasu K."/>
        </authorList>
    </citation>
    <scope>NUCLEOTIDE SEQUENCE [LARGE SCALE GENOMIC DNA]</scope>
    <source>
        <strain evidence="4">cv. UVA1</strain>
    </source>
</reference>
<feature type="region of interest" description="Disordered" evidence="1">
    <location>
        <begin position="89"/>
        <end position="120"/>
    </location>
</feature>
<dbReference type="PANTHER" id="PTHR36893:SF1">
    <property type="entry name" value="BULB-TYPE LECTIN DOMAIN-CONTAINING PROTEIN"/>
    <property type="match status" value="1"/>
</dbReference>
<feature type="signal peptide" evidence="2">
    <location>
        <begin position="1"/>
        <end position="28"/>
    </location>
</feature>
<keyword evidence="2" id="KW-0732">Signal</keyword>
<dbReference type="AlphaFoldDB" id="A0A5A7Q732"/>
<organism evidence="3 4">
    <name type="scientific">Striga asiatica</name>
    <name type="common">Asiatic witchweed</name>
    <name type="synonym">Buchnera asiatica</name>
    <dbReference type="NCBI Taxonomy" id="4170"/>
    <lineage>
        <taxon>Eukaryota</taxon>
        <taxon>Viridiplantae</taxon>
        <taxon>Streptophyta</taxon>
        <taxon>Embryophyta</taxon>
        <taxon>Tracheophyta</taxon>
        <taxon>Spermatophyta</taxon>
        <taxon>Magnoliopsida</taxon>
        <taxon>eudicotyledons</taxon>
        <taxon>Gunneridae</taxon>
        <taxon>Pentapetalae</taxon>
        <taxon>asterids</taxon>
        <taxon>lamiids</taxon>
        <taxon>Lamiales</taxon>
        <taxon>Orobanchaceae</taxon>
        <taxon>Buchnereae</taxon>
        <taxon>Striga</taxon>
    </lineage>
</organism>
<name>A0A5A7Q732_STRAF</name>
<sequence>MLLQMSVIHPVIILSIAFLSLTTQIINSDCDSCYMHQYLRQRVEKKFEQKNTRYWEFSEESNKWVEVKLPYDLISCVNDNCTVVDTIQSSDHHKDREMEGSDQVANSEKKKNKKKNREKQEKVISYPVLAERKRISLTKMSESSIWVTGESGSLYERFWNGLQWVIAPHALPVSAGYAVSVFLVNQRILALSEAGQLHQMQLNAESQPTWAELMLEYLNGIDKEMINQRSPVFISNGVVSNDKTRMYACTKDGQLLELIQVEPPSLTNHGRPPRAMVAAVTDASAIRAGLVFIVSSAGDLYEYDETSKPAWKKHIRQEGSEKNTALAPSNACSLHGLVGPNSVSLFFFTKGGELIERRLHQRKWKWVTHGKPKGHSVTSITCISQEESNEHSNSLYVTTAAGFVFQYHLQKRQDQNSEEKWVNHEHPTHARVARGISGLELQPGRMMFPLDDGRLAELHLSGLGGETHGPSPPPSTRRKSSTKYVWSILDAPESEGWNAEYCTHERGPANCLVGTKDEFGRRKDGKTQQNYLIPDEKRPNSWKNDHEGIKKLFRLRLMHAGKSFFIITEEGLTYECLHTENTWVWLEHQYPWEIKGILGRYNGSLFVVDERGSLIAREKAKENLVWINCSSIPRGKAVVNGRPWEWDGMLGKPDSVWPENAIFFVSRSGKLLEFTVALRNFRWKDCKSPPGTKVASIVDQEGFRNNIVFVIGRDGRLYQYNKVTGLWHEHQQSQHLILSRSTGTPARPSPGSLRGSLFMLSEEGGLVEYRWIPGEGWDWVEHGRPHVNVRLVGAPGPCFLGIELFLIGSDGNVYLRYSDDGDWKWEDLGFPYARDVEEDNGGFQPEELTRIDQNCNPKVSSTRPIAFSGDSLIFELQDSRLAEMRRKENGSWVWSRTIATPMTLCTANYWTSWGSSCKNED</sequence>
<dbReference type="SUPFAM" id="SSF89372">
    <property type="entry name" value="Fucose-specific lectin"/>
    <property type="match status" value="2"/>
</dbReference>
<evidence type="ECO:0000256" key="2">
    <source>
        <dbReference type="SAM" id="SignalP"/>
    </source>
</evidence>
<accession>A0A5A7Q732</accession>
<comment type="caution">
    <text evidence="3">The sequence shown here is derived from an EMBL/GenBank/DDBJ whole genome shotgun (WGS) entry which is preliminary data.</text>
</comment>
<protein>
    <submittedName>
        <fullName evidence="3">Transducin/WD40 repeat-like superfamily protein</fullName>
    </submittedName>
</protein>
<gene>
    <name evidence="3" type="ORF">STAS_17779</name>
</gene>
<evidence type="ECO:0000313" key="4">
    <source>
        <dbReference type="Proteomes" id="UP000325081"/>
    </source>
</evidence>
<evidence type="ECO:0000313" key="3">
    <source>
        <dbReference type="EMBL" id="GER41075.1"/>
    </source>
</evidence>